<dbReference type="InterPro" id="IPR024977">
    <property type="entry name" value="Apc4-like_WD40_dom"/>
</dbReference>
<keyword evidence="6 14" id="KW-0808">Transferase</keyword>
<dbReference type="SUPFAM" id="SSF50978">
    <property type="entry name" value="WD40 repeat-like"/>
    <property type="match status" value="1"/>
</dbReference>
<dbReference type="SUPFAM" id="SSF57850">
    <property type="entry name" value="RING/U-box"/>
    <property type="match status" value="1"/>
</dbReference>
<dbReference type="PANTHER" id="PTHR43995:SF1">
    <property type="entry name" value="PRE-MRNA-PROCESSING FACTOR 19"/>
    <property type="match status" value="1"/>
</dbReference>
<dbReference type="Gene3D" id="2.130.10.10">
    <property type="entry name" value="YVTN repeat-like/Quinoprotein amine dehydrogenase"/>
    <property type="match status" value="1"/>
</dbReference>
<keyword evidence="4" id="KW-0853">WD repeat</keyword>
<keyword evidence="5 14" id="KW-0507">mRNA processing</keyword>
<keyword evidence="13 14" id="KW-0539">Nucleus</keyword>
<dbReference type="AlphaFoldDB" id="A0A9P7VE26"/>
<evidence type="ECO:0000256" key="2">
    <source>
        <dbReference type="ARBA" id="ARBA00004906"/>
    </source>
</evidence>
<dbReference type="InterPro" id="IPR015943">
    <property type="entry name" value="WD40/YVTN_repeat-like_dom_sf"/>
</dbReference>
<keyword evidence="8" id="KW-0677">Repeat</keyword>
<dbReference type="GO" id="GO:0006281">
    <property type="term" value="P:DNA repair"/>
    <property type="evidence" value="ECO:0007669"/>
    <property type="project" value="UniProtKB-KW"/>
</dbReference>
<comment type="subcellular location">
    <subcellularLocation>
        <location evidence="1 14">Nucleus</location>
    </subcellularLocation>
</comment>
<keyword evidence="12 14" id="KW-0234">DNA repair</keyword>
<name>A0A9P7VE26_9ASCO</name>
<proteinExistence type="inferred from homology"/>
<evidence type="ECO:0000256" key="13">
    <source>
        <dbReference type="ARBA" id="ARBA00023242"/>
    </source>
</evidence>
<evidence type="ECO:0000256" key="4">
    <source>
        <dbReference type="ARBA" id="ARBA00022574"/>
    </source>
</evidence>
<dbReference type="GO" id="GO:0071006">
    <property type="term" value="C:U2-type catalytic step 1 spliceosome"/>
    <property type="evidence" value="ECO:0007669"/>
    <property type="project" value="TreeGrafter"/>
</dbReference>
<dbReference type="InterPro" id="IPR013083">
    <property type="entry name" value="Znf_RING/FYVE/PHD"/>
</dbReference>
<dbReference type="FunFam" id="3.30.40.10:FF:000027">
    <property type="entry name" value="Pre-mRNA-processing factor 19, putative"/>
    <property type="match status" value="1"/>
</dbReference>
<evidence type="ECO:0000256" key="7">
    <source>
        <dbReference type="ARBA" id="ARBA00022728"/>
    </source>
</evidence>
<evidence type="ECO:0000256" key="12">
    <source>
        <dbReference type="ARBA" id="ARBA00023204"/>
    </source>
</evidence>
<evidence type="ECO:0000256" key="6">
    <source>
        <dbReference type="ARBA" id="ARBA00022679"/>
    </source>
</evidence>
<dbReference type="GO" id="GO:0005737">
    <property type="term" value="C:cytoplasm"/>
    <property type="evidence" value="ECO:0007669"/>
    <property type="project" value="TreeGrafter"/>
</dbReference>
<feature type="domain" description="U-box" evidence="15">
    <location>
        <begin position="1"/>
        <end position="71"/>
    </location>
</feature>
<keyword evidence="9 14" id="KW-0227">DNA damage</keyword>
<evidence type="ECO:0000259" key="15">
    <source>
        <dbReference type="PROSITE" id="PS51698"/>
    </source>
</evidence>
<evidence type="ECO:0000313" key="17">
    <source>
        <dbReference type="Proteomes" id="UP000790833"/>
    </source>
</evidence>
<dbReference type="GO" id="GO:0070534">
    <property type="term" value="P:protein K63-linked ubiquitination"/>
    <property type="evidence" value="ECO:0007669"/>
    <property type="project" value="UniProtKB-UniRule"/>
</dbReference>
<dbReference type="PROSITE" id="PS51698">
    <property type="entry name" value="U_BOX"/>
    <property type="match status" value="1"/>
</dbReference>
<evidence type="ECO:0000256" key="3">
    <source>
        <dbReference type="ARBA" id="ARBA00006388"/>
    </source>
</evidence>
<evidence type="ECO:0000256" key="8">
    <source>
        <dbReference type="ARBA" id="ARBA00022737"/>
    </source>
</evidence>
<dbReference type="Pfam" id="PF12894">
    <property type="entry name" value="ANAPC4_WD40"/>
    <property type="match status" value="1"/>
</dbReference>
<keyword evidence="11 14" id="KW-0508">mRNA splicing</keyword>
<evidence type="ECO:0000256" key="10">
    <source>
        <dbReference type="ARBA" id="ARBA00022786"/>
    </source>
</evidence>
<dbReference type="InterPro" id="IPR055340">
    <property type="entry name" value="RING-Ubox_PRP19"/>
</dbReference>
<dbReference type="InterPro" id="IPR036322">
    <property type="entry name" value="WD40_repeat_dom_sf"/>
</dbReference>
<keyword evidence="7 14" id="KW-0747">Spliceosome</keyword>
<dbReference type="Pfam" id="PF04564">
    <property type="entry name" value="U-box"/>
    <property type="match status" value="1"/>
</dbReference>
<accession>A0A9P7VE26</accession>
<dbReference type="SMART" id="SM00504">
    <property type="entry name" value="Ubox"/>
    <property type="match status" value="1"/>
</dbReference>
<comment type="pathway">
    <text evidence="2 14">Protein modification; protein ubiquitination.</text>
</comment>
<dbReference type="Pfam" id="PF08606">
    <property type="entry name" value="Prp19"/>
    <property type="match status" value="1"/>
</dbReference>
<evidence type="ECO:0000256" key="11">
    <source>
        <dbReference type="ARBA" id="ARBA00023187"/>
    </source>
</evidence>
<dbReference type="Proteomes" id="UP000790833">
    <property type="component" value="Unassembled WGS sequence"/>
</dbReference>
<dbReference type="PANTHER" id="PTHR43995">
    <property type="entry name" value="PRE-MRNA-PROCESSING FACTOR 19"/>
    <property type="match status" value="1"/>
</dbReference>
<dbReference type="GeneID" id="66113655"/>
<dbReference type="Gene3D" id="3.30.40.10">
    <property type="entry name" value="Zinc/RING finger domain, C3HC4 (zinc finger)"/>
    <property type="match status" value="1"/>
</dbReference>
<gene>
    <name evidence="16" type="ORF">KQ657_000281</name>
</gene>
<comment type="catalytic activity">
    <reaction evidence="14">
        <text>S-ubiquitinyl-[E2 ubiquitin-conjugating enzyme]-L-cysteine + [acceptor protein]-L-lysine = [E2 ubiquitin-conjugating enzyme]-L-cysteine + N(6)-ubiquitinyl-[acceptor protein]-L-lysine.</text>
        <dbReference type="EC" id="2.3.2.27"/>
    </reaction>
</comment>
<comment type="similarity">
    <text evidence="3 14">Belongs to the WD repeat PRP19 family.</text>
</comment>
<evidence type="ECO:0000256" key="5">
    <source>
        <dbReference type="ARBA" id="ARBA00022664"/>
    </source>
</evidence>
<protein>
    <recommendedName>
        <fullName evidence="14">Pre-mRNA-processing factor 19</fullName>
        <ecNumber evidence="14">2.3.2.27</ecNumber>
    </recommendedName>
</protein>
<dbReference type="RefSeq" id="XP_043051811.1">
    <property type="nucleotide sequence ID" value="XM_043191134.1"/>
</dbReference>
<dbReference type="GO" id="GO:0061630">
    <property type="term" value="F:ubiquitin protein ligase activity"/>
    <property type="evidence" value="ECO:0007669"/>
    <property type="project" value="UniProtKB-UniRule"/>
</dbReference>
<evidence type="ECO:0000256" key="14">
    <source>
        <dbReference type="RuleBase" id="RU367101"/>
    </source>
</evidence>
<comment type="subunit">
    <text evidence="14">Homotetramer.</text>
</comment>
<dbReference type="InterPro" id="IPR013915">
    <property type="entry name" value="Prp19_cc"/>
</dbReference>
<evidence type="ECO:0000256" key="9">
    <source>
        <dbReference type="ARBA" id="ARBA00022763"/>
    </source>
</evidence>
<organism evidence="16 17">
    <name type="scientific">Scheffersomyces spartinae</name>
    <dbReference type="NCBI Taxonomy" id="45513"/>
    <lineage>
        <taxon>Eukaryota</taxon>
        <taxon>Fungi</taxon>
        <taxon>Dikarya</taxon>
        <taxon>Ascomycota</taxon>
        <taxon>Saccharomycotina</taxon>
        <taxon>Pichiomycetes</taxon>
        <taxon>Debaryomycetaceae</taxon>
        <taxon>Scheffersomyces</taxon>
    </lineage>
</organism>
<keyword evidence="10 14" id="KW-0833">Ubl conjugation pathway</keyword>
<dbReference type="InterPro" id="IPR038959">
    <property type="entry name" value="Prp19"/>
</dbReference>
<evidence type="ECO:0000256" key="1">
    <source>
        <dbReference type="ARBA" id="ARBA00004123"/>
    </source>
</evidence>
<dbReference type="EC" id="2.3.2.27" evidence="14"/>
<dbReference type="OrthoDB" id="687049at2759"/>
<dbReference type="EMBL" id="JAHMUF010000001">
    <property type="protein sequence ID" value="KAG7196266.1"/>
    <property type="molecule type" value="Genomic_DNA"/>
</dbReference>
<sequence length="486" mass="53390">MRCSISGEETTEPVVSPKSGSIFERKHIVNYVQANGKDPINDEPLTIEELVQIKNEANVIVPPQQSSATSIPAMLSNFQNEWDALALEVFTLRKQLFTAREELSSALYQYDAAVRVAARSIKERDDAREALRELSLAIANGSGPDSTVDGGELNGITTVGIPVEELNEAKAHLFELHKAQKLSNPLGTSKNVTLATVKSEPKDQKIQNSKTIISNGTIVSYSESSLNINQYDDDENTSTINKLLSSTVNACDISANNKLITVHDDSICFEAHSTKIDGKHIFEIKCHPLLPDLFVGLSSNRWGLYDCERGLLFQSPASTNSYTTISFHVDGLLIAVGTETSQIEIYSLADGNLASSFNTKHLKVKKIQFGLNGYWMALLSESTIQEESKVSSLEVFDLRKNVSIHTINSDKEILDFTLDASSSLIATVSNSVSLYSYIKKGKKWTTIEVENAPSDLQLILFDSRTPLKLLGSTGTELLEFMLEATS</sequence>
<dbReference type="GO" id="GO:0000398">
    <property type="term" value="P:mRNA splicing, via spliceosome"/>
    <property type="evidence" value="ECO:0007669"/>
    <property type="project" value="InterPro"/>
</dbReference>
<evidence type="ECO:0000313" key="16">
    <source>
        <dbReference type="EMBL" id="KAG7196266.1"/>
    </source>
</evidence>
<dbReference type="InterPro" id="IPR003613">
    <property type="entry name" value="Ubox_domain"/>
</dbReference>
<dbReference type="GO" id="GO:0000974">
    <property type="term" value="C:Prp19 complex"/>
    <property type="evidence" value="ECO:0007669"/>
    <property type="project" value="UniProtKB-UniRule"/>
</dbReference>
<comment type="function">
    <text evidence="14">Ubiquitin-protein ligase which is mainly involved pre-mRNA splicing and DNA repair. Required for pre-mRNA splicing as component of the spliceosome.</text>
</comment>
<keyword evidence="17" id="KW-1185">Reference proteome</keyword>
<reference evidence="16" key="1">
    <citation type="submission" date="2021-03" db="EMBL/GenBank/DDBJ databases">
        <authorList>
            <person name="Palmer J.M."/>
        </authorList>
    </citation>
    <scope>NUCLEOTIDE SEQUENCE</scope>
    <source>
        <strain evidence="16">ARV_011</strain>
    </source>
</reference>
<comment type="caution">
    <text evidence="16">The sequence shown here is derived from an EMBL/GenBank/DDBJ whole genome shotgun (WGS) entry which is preliminary data.</text>
</comment>
<dbReference type="CDD" id="cd16656">
    <property type="entry name" value="RING-Ubox_PRP19"/>
    <property type="match status" value="1"/>
</dbReference>